<dbReference type="PANTHER" id="PTHR13812">
    <property type="entry name" value="KETIMINE REDUCTASE MU-CRYSTALLIN"/>
    <property type="match status" value="1"/>
</dbReference>
<evidence type="ECO:0000256" key="16">
    <source>
        <dbReference type="ARBA" id="ARBA00093598"/>
    </source>
</evidence>
<comment type="caution">
    <text evidence="18">The sequence shown here is derived from an EMBL/GenBank/DDBJ whole genome shotgun (WGS) entry which is preliminary data.</text>
</comment>
<comment type="catalytic activity">
    <reaction evidence="7">
        <text>L-proline + NADP(+) = 1-pyrroline-2-carboxylate + NADPH + H(+)</text>
        <dbReference type="Rhea" id="RHEA:20317"/>
        <dbReference type="ChEBI" id="CHEBI:15378"/>
        <dbReference type="ChEBI" id="CHEBI:39785"/>
        <dbReference type="ChEBI" id="CHEBI:57783"/>
        <dbReference type="ChEBI" id="CHEBI:58349"/>
        <dbReference type="ChEBI" id="CHEBI:60039"/>
        <dbReference type="EC" id="1.5.1.1"/>
    </reaction>
    <physiologicalReaction direction="right-to-left" evidence="7">
        <dbReference type="Rhea" id="RHEA:20319"/>
    </physiologicalReaction>
</comment>
<evidence type="ECO:0000256" key="4">
    <source>
        <dbReference type="ARBA" id="ARBA00033420"/>
    </source>
</evidence>
<evidence type="ECO:0000256" key="14">
    <source>
        <dbReference type="ARBA" id="ARBA00093273"/>
    </source>
</evidence>
<name>A0ABN8PGQ5_9CNID</name>
<evidence type="ECO:0000256" key="2">
    <source>
        <dbReference type="ARBA" id="ARBA00012883"/>
    </source>
</evidence>
<sequence>MRAFLRSVYSKSIRVSAMAHAAVEPPKYIDGSRIKQFLKYEDLIPVIEEALLNFSARESGGIVQPVRSSVAVEDRGFFLVMPAYSAKDNALAVKLVTVFPENSEQGQLPAIMANVMVFDSKNGLLKAIMDGVVITDMRTAAASAVATKYLAAKDAKVLCILGSGAQARSHAQALKLVRPFSEVRVWSRTFANAQKFANEIGAKACSTVEEAASCADVIVTATMATTPILCGKWVKPGALINAVGAPRPTWRELDDELMHNSFIVADSIEAALKEAGDVILSKSSVSGEIGDVISGKLSVPEEKTKIFKSLGMAVEDVVTSKLILSKLEETKAPKPGL</sequence>
<evidence type="ECO:0000256" key="15">
    <source>
        <dbReference type="ARBA" id="ARBA00093567"/>
    </source>
</evidence>
<evidence type="ECO:0000256" key="12">
    <source>
        <dbReference type="ARBA" id="ARBA00093263"/>
    </source>
</evidence>
<evidence type="ECO:0000256" key="5">
    <source>
        <dbReference type="ARBA" id="ARBA00093190"/>
    </source>
</evidence>
<evidence type="ECO:0000256" key="11">
    <source>
        <dbReference type="ARBA" id="ARBA00093250"/>
    </source>
</evidence>
<comment type="catalytic activity">
    <reaction evidence="5">
        <text>L-pipecolate + NAD(+) = Delta(1)-piperideine-2-carboxylate + NADH + H(+)</text>
        <dbReference type="Rhea" id="RHEA:30807"/>
        <dbReference type="ChEBI" id="CHEBI:15378"/>
        <dbReference type="ChEBI" id="CHEBI:57540"/>
        <dbReference type="ChEBI" id="CHEBI:57945"/>
        <dbReference type="ChEBI" id="CHEBI:61185"/>
        <dbReference type="ChEBI" id="CHEBI:77631"/>
        <dbReference type="EC" id="1.5.1.1"/>
    </reaction>
    <physiologicalReaction direction="right-to-left" evidence="5">
        <dbReference type="Rhea" id="RHEA:30809"/>
    </physiologicalReaction>
</comment>
<dbReference type="InterPro" id="IPR003462">
    <property type="entry name" value="ODC_Mu_crystall"/>
</dbReference>
<evidence type="ECO:0000256" key="3">
    <source>
        <dbReference type="ARBA" id="ARBA00015173"/>
    </source>
</evidence>
<comment type="catalytic activity">
    <reaction evidence="9">
        <text>(S)-cystathionine ketimine + NADPH + 2 H(+) = (3R,5S)-2,3,5,6,7-pentahydro-1,4-thiazepine-3,5-dicarboxylate + NADP(+)</text>
        <dbReference type="Rhea" id="RHEA:68036"/>
        <dbReference type="ChEBI" id="CHEBI:15378"/>
        <dbReference type="ChEBI" id="CHEBI:57783"/>
        <dbReference type="ChEBI" id="CHEBI:58349"/>
        <dbReference type="ChEBI" id="CHEBI:176808"/>
        <dbReference type="ChEBI" id="CHEBI:176810"/>
    </reaction>
    <physiologicalReaction direction="left-to-right" evidence="9">
        <dbReference type="Rhea" id="RHEA:68037"/>
    </physiologicalReaction>
</comment>
<comment type="catalytic activity">
    <reaction evidence="11">
        <text>(S)-cystathionine ketimine + NADH + 2 H(+) = (3R,5S)-2,3,5,6,7-pentahydro-1,4-thiazepine-3,5-dicarboxylate + NAD(+)</text>
        <dbReference type="Rhea" id="RHEA:68032"/>
        <dbReference type="ChEBI" id="CHEBI:15378"/>
        <dbReference type="ChEBI" id="CHEBI:57540"/>
        <dbReference type="ChEBI" id="CHEBI:57945"/>
        <dbReference type="ChEBI" id="CHEBI:176808"/>
        <dbReference type="ChEBI" id="CHEBI:176810"/>
    </reaction>
    <physiologicalReaction direction="left-to-right" evidence="11">
        <dbReference type="Rhea" id="RHEA:68033"/>
    </physiologicalReaction>
</comment>
<evidence type="ECO:0000256" key="6">
    <source>
        <dbReference type="ARBA" id="ARBA00093197"/>
    </source>
</evidence>
<evidence type="ECO:0000313" key="18">
    <source>
        <dbReference type="EMBL" id="CAH3143440.1"/>
    </source>
</evidence>
<evidence type="ECO:0000313" key="19">
    <source>
        <dbReference type="Proteomes" id="UP001159405"/>
    </source>
</evidence>
<dbReference type="PANTHER" id="PTHR13812:SF19">
    <property type="entry name" value="KETIMINE REDUCTASE MU-CRYSTALLIN"/>
    <property type="match status" value="1"/>
</dbReference>
<gene>
    <name evidence="18" type="ORF">PLOB_00043419</name>
</gene>
<evidence type="ECO:0000256" key="13">
    <source>
        <dbReference type="ARBA" id="ARBA00093264"/>
    </source>
</evidence>
<protein>
    <recommendedName>
        <fullName evidence="3">Ketimine reductase mu-crystallin</fullName>
        <ecNumber evidence="16">1.5.1.1</ecNumber>
        <ecNumber evidence="2">1.5.1.25</ecNumber>
    </recommendedName>
    <alternativeName>
        <fullName evidence="17">1-piperideine-2-carboxylate/1-pyrroline-2-carboxylate reductase</fullName>
    </alternativeName>
    <alternativeName>
        <fullName evidence="4">NADP-regulated thyroid-hormone-binding protein</fullName>
    </alternativeName>
</protein>
<proteinExistence type="inferred from homology"/>
<dbReference type="Pfam" id="PF02423">
    <property type="entry name" value="OCD_Mu_crystall"/>
    <property type="match status" value="1"/>
</dbReference>
<dbReference type="InterPro" id="IPR036291">
    <property type="entry name" value="NAD(P)-bd_dom_sf"/>
</dbReference>
<evidence type="ECO:0000256" key="7">
    <source>
        <dbReference type="ARBA" id="ARBA00093203"/>
    </source>
</evidence>
<evidence type="ECO:0000256" key="9">
    <source>
        <dbReference type="ARBA" id="ARBA00093227"/>
    </source>
</evidence>
<dbReference type="EC" id="1.5.1.1" evidence="16"/>
<comment type="similarity">
    <text evidence="1">Belongs to the ornithine cyclodeaminase/mu-crystallin family.</text>
</comment>
<organism evidence="18 19">
    <name type="scientific">Porites lobata</name>
    <dbReference type="NCBI Taxonomy" id="104759"/>
    <lineage>
        <taxon>Eukaryota</taxon>
        <taxon>Metazoa</taxon>
        <taxon>Cnidaria</taxon>
        <taxon>Anthozoa</taxon>
        <taxon>Hexacorallia</taxon>
        <taxon>Scleractinia</taxon>
        <taxon>Fungiina</taxon>
        <taxon>Poritidae</taxon>
        <taxon>Porites</taxon>
    </lineage>
</organism>
<comment type="catalytic activity">
    <reaction evidence="10">
        <text>(R)-lanthionine ketimine + NADPH + 2 H(+) = (3R,5R)-1,4-thiomorpholine-3,5-dicarboxylate + NADP(+)</text>
        <dbReference type="Rhea" id="RHEA:68040"/>
        <dbReference type="ChEBI" id="CHEBI:15378"/>
        <dbReference type="ChEBI" id="CHEBI:57783"/>
        <dbReference type="ChEBI" id="CHEBI:58349"/>
        <dbReference type="ChEBI" id="CHEBI:176891"/>
        <dbReference type="ChEBI" id="CHEBI:176892"/>
    </reaction>
    <physiologicalReaction direction="left-to-right" evidence="10">
        <dbReference type="Rhea" id="RHEA:68041"/>
    </physiologicalReaction>
</comment>
<dbReference type="Proteomes" id="UP001159405">
    <property type="component" value="Unassembled WGS sequence"/>
</dbReference>
<keyword evidence="19" id="KW-1185">Reference proteome</keyword>
<comment type="catalytic activity">
    <reaction evidence="13">
        <text>L-proline + NAD(+) = 1-pyrroline-2-carboxylate + NADH + H(+)</text>
        <dbReference type="Rhea" id="RHEA:20321"/>
        <dbReference type="ChEBI" id="CHEBI:15378"/>
        <dbReference type="ChEBI" id="CHEBI:39785"/>
        <dbReference type="ChEBI" id="CHEBI:57540"/>
        <dbReference type="ChEBI" id="CHEBI:57945"/>
        <dbReference type="ChEBI" id="CHEBI:60039"/>
        <dbReference type="EC" id="1.5.1.1"/>
    </reaction>
    <physiologicalReaction direction="right-to-left" evidence="13">
        <dbReference type="Rhea" id="RHEA:20323"/>
    </physiologicalReaction>
</comment>
<comment type="catalytic activity">
    <reaction evidence="14">
        <text>L-pipecolate + NADP(+) = Delta(1)-piperideine-2-carboxylate + NADPH + H(+)</text>
        <dbReference type="Rhea" id="RHEA:12524"/>
        <dbReference type="ChEBI" id="CHEBI:15378"/>
        <dbReference type="ChEBI" id="CHEBI:57783"/>
        <dbReference type="ChEBI" id="CHEBI:58349"/>
        <dbReference type="ChEBI" id="CHEBI:61185"/>
        <dbReference type="ChEBI" id="CHEBI:77631"/>
        <dbReference type="EC" id="1.5.1.1"/>
    </reaction>
    <physiologicalReaction direction="right-to-left" evidence="14">
        <dbReference type="Rhea" id="RHEA:12526"/>
    </physiologicalReaction>
</comment>
<dbReference type="InterPro" id="IPR023401">
    <property type="entry name" value="ODC_N"/>
</dbReference>
<evidence type="ECO:0000256" key="10">
    <source>
        <dbReference type="ARBA" id="ARBA00093248"/>
    </source>
</evidence>
<accession>A0ABN8PGQ5</accession>
<comment type="catalytic activity">
    <reaction evidence="12">
        <text>(3R)-1,4-thiomorpholine-3-carboxylate + NADP(+) = 3,4-dehydrothiomorpholine-3-carboxylate + NADPH + 2 H(+)</text>
        <dbReference type="Rhea" id="RHEA:12500"/>
        <dbReference type="ChEBI" id="CHEBI:15378"/>
        <dbReference type="ChEBI" id="CHEBI:57783"/>
        <dbReference type="ChEBI" id="CHEBI:58349"/>
        <dbReference type="ChEBI" id="CHEBI:58517"/>
        <dbReference type="ChEBI" id="CHEBI:176873"/>
        <dbReference type="EC" id="1.5.1.25"/>
    </reaction>
    <physiologicalReaction direction="right-to-left" evidence="12">
        <dbReference type="Rhea" id="RHEA:12502"/>
    </physiologicalReaction>
</comment>
<comment type="subunit">
    <text evidence="15">Homodimer. Binds the thyroid hormone triiodothyronine (T3); T3 binding inhibits enzymatic activity.</text>
</comment>
<comment type="catalytic activity">
    <reaction evidence="6">
        <text>Delta(2)-thiazoline-2-carboxylate + NADPH + 2 H(+) = L-thiazolidine-2-carboxylate + NADP(+)</text>
        <dbReference type="Rhea" id="RHEA:68072"/>
        <dbReference type="ChEBI" id="CHEBI:15378"/>
        <dbReference type="ChEBI" id="CHEBI:57783"/>
        <dbReference type="ChEBI" id="CHEBI:58349"/>
        <dbReference type="ChEBI" id="CHEBI:176895"/>
        <dbReference type="ChEBI" id="CHEBI:176896"/>
    </reaction>
    <physiologicalReaction direction="left-to-right" evidence="6">
        <dbReference type="Rhea" id="RHEA:68073"/>
    </physiologicalReaction>
</comment>
<dbReference type="SUPFAM" id="SSF51735">
    <property type="entry name" value="NAD(P)-binding Rossmann-fold domains"/>
    <property type="match status" value="1"/>
</dbReference>
<comment type="catalytic activity">
    <reaction evidence="8">
        <text>(3R)-1,4-thiomorpholine-3-carboxylate + NAD(+) = 3,4-dehydrothiomorpholine-3-carboxylate + NADH + 2 H(+)</text>
        <dbReference type="Rhea" id="RHEA:12504"/>
        <dbReference type="ChEBI" id="CHEBI:15378"/>
        <dbReference type="ChEBI" id="CHEBI:57540"/>
        <dbReference type="ChEBI" id="CHEBI:57945"/>
        <dbReference type="ChEBI" id="CHEBI:58517"/>
        <dbReference type="ChEBI" id="CHEBI:176873"/>
        <dbReference type="EC" id="1.5.1.25"/>
    </reaction>
    <physiologicalReaction direction="right-to-left" evidence="8">
        <dbReference type="Rhea" id="RHEA:12506"/>
    </physiologicalReaction>
</comment>
<dbReference type="Gene3D" id="3.30.1780.10">
    <property type="entry name" value="ornithine cyclodeaminase, domain 1"/>
    <property type="match status" value="1"/>
</dbReference>
<evidence type="ECO:0000256" key="8">
    <source>
        <dbReference type="ARBA" id="ARBA00093226"/>
    </source>
</evidence>
<dbReference type="PIRSF" id="PIRSF001439">
    <property type="entry name" value="CryM"/>
    <property type="match status" value="1"/>
</dbReference>
<dbReference type="EC" id="1.5.1.25" evidence="2"/>
<dbReference type="EMBL" id="CALNXK010000071">
    <property type="protein sequence ID" value="CAH3143440.1"/>
    <property type="molecule type" value="Genomic_DNA"/>
</dbReference>
<evidence type="ECO:0000256" key="17">
    <source>
        <dbReference type="ARBA" id="ARBA00093650"/>
    </source>
</evidence>
<reference evidence="18 19" key="1">
    <citation type="submission" date="2022-05" db="EMBL/GenBank/DDBJ databases">
        <authorList>
            <consortium name="Genoscope - CEA"/>
            <person name="William W."/>
        </authorList>
    </citation>
    <scope>NUCLEOTIDE SEQUENCE [LARGE SCALE GENOMIC DNA]</scope>
</reference>
<dbReference type="Gene3D" id="3.40.50.720">
    <property type="entry name" value="NAD(P)-binding Rossmann-like Domain"/>
    <property type="match status" value="1"/>
</dbReference>
<evidence type="ECO:0000256" key="1">
    <source>
        <dbReference type="ARBA" id="ARBA00008903"/>
    </source>
</evidence>